<sequence>MPKLPDSLDISDAVVSTDAIGTQTKIAEKIIEQGGHCFLSVKGNQQGLSDDMEHGFKLNKGTVFTDETESNHGRIETRQCSILPVKGYLLEEYFQAWKQVAT</sequence>
<evidence type="ECO:0008006" key="2">
    <source>
        <dbReference type="Google" id="ProtNLM"/>
    </source>
</evidence>
<evidence type="ECO:0000313" key="1">
    <source>
        <dbReference type="EMBL" id="KAA6343567.1"/>
    </source>
</evidence>
<gene>
    <name evidence="1" type="ORF">EZS27_008780</name>
</gene>
<dbReference type="EMBL" id="SNRY01000264">
    <property type="protein sequence ID" value="KAA6343567.1"/>
    <property type="molecule type" value="Genomic_DNA"/>
</dbReference>
<dbReference type="AlphaFoldDB" id="A0A5J4SC30"/>
<reference evidence="1" key="1">
    <citation type="submission" date="2019-03" db="EMBL/GenBank/DDBJ databases">
        <title>Single cell metagenomics reveals metabolic interactions within the superorganism composed of flagellate Streblomastix strix and complex community of Bacteroidetes bacteria on its surface.</title>
        <authorList>
            <person name="Treitli S.C."/>
            <person name="Kolisko M."/>
            <person name="Husnik F."/>
            <person name="Keeling P."/>
            <person name="Hampl V."/>
        </authorList>
    </citation>
    <scope>NUCLEOTIDE SEQUENCE</scope>
    <source>
        <strain evidence="1">STM</strain>
    </source>
</reference>
<dbReference type="InterPro" id="IPR051698">
    <property type="entry name" value="Transposase_11-like"/>
</dbReference>
<proteinExistence type="predicted"/>
<dbReference type="PANTHER" id="PTHR30298:SF0">
    <property type="entry name" value="PROTEIN YBFL-RELATED"/>
    <property type="match status" value="1"/>
</dbReference>
<dbReference type="NCBIfam" id="NF033564">
    <property type="entry name" value="transpos_ISAs1"/>
    <property type="match status" value="1"/>
</dbReference>
<dbReference type="InterPro" id="IPR047647">
    <property type="entry name" value="ISAs1_transpos"/>
</dbReference>
<name>A0A5J4SC30_9ZZZZ</name>
<comment type="caution">
    <text evidence="1">The sequence shown here is derived from an EMBL/GenBank/DDBJ whole genome shotgun (WGS) entry which is preliminary data.</text>
</comment>
<protein>
    <recommendedName>
        <fullName evidence="2">Transposase IS4-like domain-containing protein</fullName>
    </recommendedName>
</protein>
<organism evidence="1">
    <name type="scientific">termite gut metagenome</name>
    <dbReference type="NCBI Taxonomy" id="433724"/>
    <lineage>
        <taxon>unclassified sequences</taxon>
        <taxon>metagenomes</taxon>
        <taxon>organismal metagenomes</taxon>
    </lineage>
</organism>
<dbReference type="PANTHER" id="PTHR30298">
    <property type="entry name" value="H REPEAT-ASSOCIATED PREDICTED TRANSPOSASE"/>
    <property type="match status" value="1"/>
</dbReference>
<accession>A0A5J4SC30</accession>